<dbReference type="RefSeq" id="WP_080999463.1">
    <property type="nucleotide sequence ID" value="NZ_CP076250.1"/>
</dbReference>
<dbReference type="InterPro" id="IPR028208">
    <property type="entry name" value="Effector_pro_NleD-like"/>
</dbReference>
<dbReference type="NCBIfam" id="NF041347">
    <property type="entry name" value="XopG"/>
    <property type="match status" value="1"/>
</dbReference>
<evidence type="ECO:0000313" key="1">
    <source>
        <dbReference type="EMBL" id="CTP91498.1"/>
    </source>
</evidence>
<proteinExistence type="predicted"/>
<sequence length="221" mass="24569">MTIPTKYRGIYSQSFHDNQRDEARFNAEVTTHLDNLGSQPSGNQLLDELTALSNQRSHKLTIREKPLSRRGPMAEPVLSGHQLQRHPDLESYEEIREVAGSHYALEKDNRPNVGSSVVVSWSAHQTSMGLDRDGYPTCPTASNNDKVSLLAHELVHAKHMMAGTWKGSYEDRNDASTASGQEELRAVGMGRYAYSLTGAPSENSVRAEHGLPLRHSYCKRG</sequence>
<dbReference type="AlphaFoldDB" id="A0A0K3A0P1"/>
<evidence type="ECO:0000313" key="2">
    <source>
        <dbReference type="Proteomes" id="UP000041247"/>
    </source>
</evidence>
<accession>A0A0K3A0P1</accession>
<reference evidence="1 2" key="1">
    <citation type="submission" date="2015-07" db="EMBL/GenBank/DDBJ databases">
        <authorList>
            <person name="Noorani M."/>
        </authorList>
    </citation>
    <scope>NUCLEOTIDE SEQUENCE [LARGE SCALE GENOMIC DNA]</scope>
    <source>
        <strain evidence="1">LMG728</strain>
    </source>
</reference>
<protein>
    <submittedName>
        <fullName evidence="1">Putative type III effector protein</fullName>
    </submittedName>
</protein>
<name>A0A0K3A0P1_9XANT</name>
<dbReference type="Pfam" id="PF14891">
    <property type="entry name" value="Peptidase_M91"/>
    <property type="match status" value="1"/>
</dbReference>
<organism evidence="1 2">
    <name type="scientific">Xanthomonas graminis pv. poae</name>
    <dbReference type="NCBI Taxonomy" id="227946"/>
    <lineage>
        <taxon>Bacteria</taxon>
        <taxon>Pseudomonadati</taxon>
        <taxon>Pseudomonadota</taxon>
        <taxon>Gammaproteobacteria</taxon>
        <taxon>Lysobacterales</taxon>
        <taxon>Lysobacteraceae</taxon>
        <taxon>Xanthomonas</taxon>
        <taxon>Xanthomonas translucens group</taxon>
        <taxon>Xanthomonas graminis</taxon>
    </lineage>
</organism>
<dbReference type="EMBL" id="CXOK01000103">
    <property type="protein sequence ID" value="CTP91498.1"/>
    <property type="molecule type" value="Genomic_DNA"/>
</dbReference>
<dbReference type="Proteomes" id="UP000041247">
    <property type="component" value="Unassembled WGS sequence"/>
</dbReference>
<gene>
    <name evidence="1" type="ORF">XTPLMG728_2920</name>
</gene>